<protein>
    <submittedName>
        <fullName evidence="2">GyrI-like domain-containing protein</fullName>
    </submittedName>
</protein>
<dbReference type="SMART" id="SM00871">
    <property type="entry name" value="AraC_E_bind"/>
    <property type="match status" value="1"/>
</dbReference>
<dbReference type="RefSeq" id="WP_251839994.1">
    <property type="nucleotide sequence ID" value="NZ_JACSPO010000006.1"/>
</dbReference>
<evidence type="ECO:0000313" key="2">
    <source>
        <dbReference type="EMBL" id="MBD8062889.1"/>
    </source>
</evidence>
<dbReference type="InterPro" id="IPR011256">
    <property type="entry name" value="Reg_factor_effector_dom_sf"/>
</dbReference>
<comment type="caution">
    <text evidence="2">The sequence shown here is derived from an EMBL/GenBank/DDBJ whole genome shotgun (WGS) entry which is preliminary data.</text>
</comment>
<proteinExistence type="predicted"/>
<dbReference type="SUPFAM" id="SSF55136">
    <property type="entry name" value="Probable bacterial effector-binding domain"/>
    <property type="match status" value="1"/>
</dbReference>
<gene>
    <name evidence="2" type="ORF">H9624_11225</name>
</gene>
<dbReference type="InterPro" id="IPR010499">
    <property type="entry name" value="AraC_E-bd"/>
</dbReference>
<organism evidence="2 3">
    <name type="scientific">Oceanitalea stevensii</name>
    <dbReference type="NCBI Taxonomy" id="2763072"/>
    <lineage>
        <taxon>Bacteria</taxon>
        <taxon>Bacillati</taxon>
        <taxon>Actinomycetota</taxon>
        <taxon>Actinomycetes</taxon>
        <taxon>Micrococcales</taxon>
        <taxon>Bogoriellaceae</taxon>
        <taxon>Georgenia</taxon>
    </lineage>
</organism>
<reference evidence="2 3" key="1">
    <citation type="submission" date="2020-08" db="EMBL/GenBank/DDBJ databases">
        <title>A Genomic Blueprint of the Chicken Gut Microbiome.</title>
        <authorList>
            <person name="Gilroy R."/>
            <person name="Ravi A."/>
            <person name="Getino M."/>
            <person name="Pursley I."/>
            <person name="Horton D.L."/>
            <person name="Alikhan N.-F."/>
            <person name="Baker D."/>
            <person name="Gharbi K."/>
            <person name="Hall N."/>
            <person name="Watson M."/>
            <person name="Adriaenssens E.M."/>
            <person name="Foster-Nyarko E."/>
            <person name="Jarju S."/>
            <person name="Secka A."/>
            <person name="Antonio M."/>
            <person name="Oren A."/>
            <person name="Chaudhuri R."/>
            <person name="La Ragione R.M."/>
            <person name="Hildebrand F."/>
            <person name="Pallen M.J."/>
        </authorList>
    </citation>
    <scope>NUCLEOTIDE SEQUENCE [LARGE SCALE GENOMIC DNA]</scope>
    <source>
        <strain evidence="2 3">Sa1BUA1</strain>
    </source>
</reference>
<name>A0ABR8Z3S5_9MICO</name>
<keyword evidence="3" id="KW-1185">Reference proteome</keyword>
<evidence type="ECO:0000259" key="1">
    <source>
        <dbReference type="SMART" id="SM00871"/>
    </source>
</evidence>
<accession>A0ABR8Z3S5</accession>
<dbReference type="InterPro" id="IPR029442">
    <property type="entry name" value="GyrI-like"/>
</dbReference>
<dbReference type="Gene3D" id="3.20.80.10">
    <property type="entry name" value="Regulatory factor, effector binding domain"/>
    <property type="match status" value="1"/>
</dbReference>
<dbReference type="Pfam" id="PF06445">
    <property type="entry name" value="GyrI-like"/>
    <property type="match status" value="1"/>
</dbReference>
<evidence type="ECO:0000313" key="3">
    <source>
        <dbReference type="Proteomes" id="UP000661894"/>
    </source>
</evidence>
<dbReference type="EMBL" id="JACSPO010000006">
    <property type="protein sequence ID" value="MBD8062889.1"/>
    <property type="molecule type" value="Genomic_DNA"/>
</dbReference>
<dbReference type="Proteomes" id="UP000661894">
    <property type="component" value="Unassembled WGS sequence"/>
</dbReference>
<feature type="domain" description="AraC effector-binding" evidence="1">
    <location>
        <begin position="2"/>
        <end position="152"/>
    </location>
</feature>
<sequence length="159" mass="17445">MTEISLIDVEERPTVGIRRRVPVADLPAFLEEVFDTVASQVESAGAHLAGAPFARYRGVSSDVVDVEAGFPLTEPWAGAGDLVAGTLPAARAVEATHRGGYARLRETYEEIERWVEEHDLHVQEESWELYEAGPSSDPDPDTWRTHIVWPVAVPEVDAG</sequence>